<dbReference type="GO" id="GO:0009898">
    <property type="term" value="C:cytoplasmic side of plasma membrane"/>
    <property type="evidence" value="ECO:0007669"/>
    <property type="project" value="TreeGrafter"/>
</dbReference>
<name>W8U6Y8_PEPAC</name>
<dbReference type="AlphaFoldDB" id="W8U6Y8"/>
<dbReference type="PIRSF" id="PIRSF003092">
    <property type="entry name" value="MinD"/>
    <property type="match status" value="1"/>
</dbReference>
<dbReference type="OrthoDB" id="9816297at2"/>
<evidence type="ECO:0000256" key="2">
    <source>
        <dbReference type="ARBA" id="ARBA00022840"/>
    </source>
</evidence>
<dbReference type="eggNOG" id="COG0455">
    <property type="taxonomic scope" value="Bacteria"/>
</dbReference>
<dbReference type="InterPro" id="IPR050625">
    <property type="entry name" value="ParA/MinD_ATPase"/>
</dbReference>
<dbReference type="KEGG" id="eac:EAL2_c13460"/>
<dbReference type="RefSeq" id="WP_025435626.1">
    <property type="nucleotide sequence ID" value="NZ_CP007452.1"/>
</dbReference>
<dbReference type="Proteomes" id="UP000019591">
    <property type="component" value="Chromosome"/>
</dbReference>
<dbReference type="Pfam" id="PF10609">
    <property type="entry name" value="ParA"/>
    <property type="match status" value="1"/>
</dbReference>
<proteinExistence type="predicted"/>
<evidence type="ECO:0000256" key="1">
    <source>
        <dbReference type="ARBA" id="ARBA00022741"/>
    </source>
</evidence>
<sequence>MDQASKLRSAVIKKGSTYEVSTQNDGDASLERARVICVTSGKGGVGKTNLTLNLALAIKTRGFKTLIIDADLGLANIEVLVGSAPKYNFMDVIEGGMGIRDIVMEGPLGIKIISGGAGISETANLPVYKLNKLLANLAILENDFDYIIIDTGAGISKSVISFAKAADEVIVITLPEPTAIADAYALIKTLRRESIEKIGVVVNKVDNILEAESTFKKLETVSKRFLGVGLGFIGHISADNNIIRAVKQQEPFYLKYESSPASRNVEQICSRLTGKEKTKSSEGFVQRLASFFISSRR</sequence>
<keyword evidence="1" id="KW-0547">Nucleotide-binding</keyword>
<dbReference type="Gene3D" id="3.40.50.300">
    <property type="entry name" value="P-loop containing nucleotide triphosphate hydrolases"/>
    <property type="match status" value="1"/>
</dbReference>
<dbReference type="PATRIC" id="fig|1286171.3.peg.1296"/>
<dbReference type="STRING" id="1286171.EAL2_c13460"/>
<dbReference type="GO" id="GO:0005829">
    <property type="term" value="C:cytosol"/>
    <property type="evidence" value="ECO:0007669"/>
    <property type="project" value="TreeGrafter"/>
</dbReference>
<dbReference type="GO" id="GO:0051782">
    <property type="term" value="P:negative regulation of cell division"/>
    <property type="evidence" value="ECO:0007669"/>
    <property type="project" value="TreeGrafter"/>
</dbReference>
<dbReference type="CDD" id="cd02038">
    <property type="entry name" value="FlhG-like"/>
    <property type="match status" value="1"/>
</dbReference>
<dbReference type="InterPro" id="IPR027417">
    <property type="entry name" value="P-loop_NTPase"/>
</dbReference>
<gene>
    <name evidence="3" type="ORF">EAL2_c13460</name>
</gene>
<accession>W8U6Y8</accession>
<evidence type="ECO:0000313" key="4">
    <source>
        <dbReference type="Proteomes" id="UP000019591"/>
    </source>
</evidence>
<reference evidence="3 4" key="1">
    <citation type="journal article" date="2014" name="Genome Announc.">
        <title>Complete Genome Sequence of Amino Acid-Utilizing Eubacterium acidaminophilum al-2 (DSM 3953).</title>
        <authorList>
            <person name="Poehlein A."/>
            <person name="Andreesen J.R."/>
            <person name="Daniel R."/>
        </authorList>
    </citation>
    <scope>NUCLEOTIDE SEQUENCE [LARGE SCALE GENOMIC DNA]</scope>
    <source>
        <strain evidence="3 4">DSM 3953</strain>
    </source>
</reference>
<evidence type="ECO:0000313" key="3">
    <source>
        <dbReference type="EMBL" id="AHM56641.1"/>
    </source>
</evidence>
<dbReference type="SUPFAM" id="SSF52540">
    <property type="entry name" value="P-loop containing nucleoside triphosphate hydrolases"/>
    <property type="match status" value="1"/>
</dbReference>
<protein>
    <submittedName>
        <fullName evidence="3">Cobyrinic acid ac-diamide synthase</fullName>
    </submittedName>
</protein>
<dbReference type="GO" id="GO:0016887">
    <property type="term" value="F:ATP hydrolysis activity"/>
    <property type="evidence" value="ECO:0007669"/>
    <property type="project" value="TreeGrafter"/>
</dbReference>
<dbReference type="HOGENOM" id="CLU_037612_0_0_9"/>
<organism evidence="3 4">
    <name type="scientific">Peptoclostridium acidaminophilum DSM 3953</name>
    <dbReference type="NCBI Taxonomy" id="1286171"/>
    <lineage>
        <taxon>Bacteria</taxon>
        <taxon>Bacillati</taxon>
        <taxon>Bacillota</taxon>
        <taxon>Clostridia</taxon>
        <taxon>Peptostreptococcales</taxon>
        <taxon>Peptoclostridiaceae</taxon>
        <taxon>Peptoclostridium</taxon>
    </lineage>
</organism>
<dbReference type="GO" id="GO:0005524">
    <property type="term" value="F:ATP binding"/>
    <property type="evidence" value="ECO:0007669"/>
    <property type="project" value="UniProtKB-KW"/>
</dbReference>
<dbReference type="InterPro" id="IPR025501">
    <property type="entry name" value="MinD_FleN"/>
</dbReference>
<dbReference type="InterPro" id="IPR033756">
    <property type="entry name" value="YlxH/NBP35"/>
</dbReference>
<dbReference type="EMBL" id="CP007452">
    <property type="protein sequence ID" value="AHM56641.1"/>
    <property type="molecule type" value="Genomic_DNA"/>
</dbReference>
<dbReference type="PANTHER" id="PTHR43384:SF4">
    <property type="entry name" value="CELLULOSE BIOSYNTHESIS PROTEIN BCSQ-RELATED"/>
    <property type="match status" value="1"/>
</dbReference>
<dbReference type="InterPro" id="IPR033875">
    <property type="entry name" value="FlhG"/>
</dbReference>
<keyword evidence="4" id="KW-1185">Reference proteome</keyword>
<dbReference type="PANTHER" id="PTHR43384">
    <property type="entry name" value="SEPTUM SITE-DETERMINING PROTEIN MIND HOMOLOG, CHLOROPLASTIC-RELATED"/>
    <property type="match status" value="1"/>
</dbReference>
<keyword evidence="2" id="KW-0067">ATP-binding</keyword>